<dbReference type="GO" id="GO:0003714">
    <property type="term" value="F:transcription corepressor activity"/>
    <property type="evidence" value="ECO:0007669"/>
    <property type="project" value="TreeGrafter"/>
</dbReference>
<dbReference type="Pfam" id="PF02825">
    <property type="entry name" value="WWE"/>
    <property type="match status" value="1"/>
</dbReference>
<dbReference type="Pfam" id="PF00644">
    <property type="entry name" value="PARP"/>
    <property type="match status" value="1"/>
</dbReference>
<keyword evidence="4 6" id="KW-0520">NAD</keyword>
<dbReference type="PANTHER" id="PTHR14453:SF67">
    <property type="entry name" value="POLY [ADP-RIBOSE] POLYMERASE"/>
    <property type="match status" value="1"/>
</dbReference>
<organism evidence="11 12">
    <name type="scientific">Plakobranchus ocellatus</name>
    <dbReference type="NCBI Taxonomy" id="259542"/>
    <lineage>
        <taxon>Eukaryota</taxon>
        <taxon>Metazoa</taxon>
        <taxon>Spiralia</taxon>
        <taxon>Lophotrochozoa</taxon>
        <taxon>Mollusca</taxon>
        <taxon>Gastropoda</taxon>
        <taxon>Heterobranchia</taxon>
        <taxon>Euthyneura</taxon>
        <taxon>Panpulmonata</taxon>
        <taxon>Sacoglossa</taxon>
        <taxon>Placobranchoidea</taxon>
        <taxon>Plakobranchidae</taxon>
        <taxon>Plakobranchus</taxon>
    </lineage>
</organism>
<dbReference type="PROSITE" id="PS51059">
    <property type="entry name" value="PARP_CATALYTIC"/>
    <property type="match status" value="1"/>
</dbReference>
<dbReference type="Pfam" id="PF23085">
    <property type="entry name" value="RRM_PARP14_3"/>
    <property type="match status" value="1"/>
</dbReference>
<dbReference type="InterPro" id="IPR012677">
    <property type="entry name" value="Nucleotide-bd_a/b_plait_sf"/>
</dbReference>
<feature type="domain" description="Macro" evidence="10">
    <location>
        <begin position="1245"/>
        <end position="1422"/>
    </location>
</feature>
<dbReference type="Gene3D" id="3.30.70.330">
    <property type="match status" value="1"/>
</dbReference>
<dbReference type="InterPro" id="IPR002589">
    <property type="entry name" value="Macro_dom"/>
</dbReference>
<dbReference type="Pfam" id="PF01661">
    <property type="entry name" value="Macro"/>
    <property type="match status" value="2"/>
</dbReference>
<dbReference type="Gene3D" id="3.30.720.50">
    <property type="match status" value="1"/>
</dbReference>
<name>A0AAV4AI79_9GAST</name>
<sequence length="1825" mass="205702">MYWEQTAAMRIENKTSTFQDIKRGVRQGCVLSPDLFSLYSEIIIIRTIRKRQATFLGHVMRREKLEHLVTTVKFEGKRSTGRQRGKIMDGLVTWLGPGKVSDILAAVKDRDLWRDMIAISLTSKALDDDDDDFFLSVDIILSRGNTVSVNGQVAQVTAQHEEVEDKAKKDKEIGNINSQRASQVDINTRQQILTKDKIPCSAKVPKFSEPLKYQTKDESFGPTVKRENEMDYGHEDLASVARRTIKATVRDVRKTKMFYILYLEDKVVHKDFYDETSLFLDSLNRKLYVTFHHEEDAKKACKMMHGADSNIERLEKATVADFETFPDRVSVHGFCIKNPPERHKFFNFIITRTQMRIKEFFTQDEPRSVIIIFEEEDCYDVTEICWQLMTVFEGTKIMAAPVYKTKSVRVFNLPVNVDKQLLRRYMTNSRSGGGDIESLEMRDGQAKITFKSEKHFHGVLEQKEHRLENNELKIEPYYPCLSKATFEKIASLNSGSPPQDRRSSLNNAENNAEPESDDPTEEEAFEETEHAETNDFSSGKEETMEDFDKKDLIVLGKTDVLKSLKKKHKFLKIEFDAANKKVKIRGEDSSVTKACVGLLQLLRTFKRKKILQLSKFQIKLLQTDWVIQNVNAEIGKTGKLAVLHFEENDPIIYHVQSIDVDEFEKMVCQQVIEEIRNLPDPNAKLLFTSKLGCEFLSSMSKAADGSPSGFLVTYDETKNSLLIVGPAKKTDLHKKIDAFMRDNMVDVKLVQFPYGKFQFLKKFKIHEITSVKDKARRMEIIIQESSNAFEVKGKKDEVASIEESIKKIRDSIFVDNFTVKFFGIEEYLSERDGKALTSMVESSLSCCIYLNNGSKGEKQTRPGDDPIHRQKLEPLPEPVKIATASVHGYTLHFMQGDLLGLKVEAIVNPVDESLTLTGSSNLCKAILARGKFKYPNMTVCMHMMKALKDFLEKDPVTPSDIYICDKSEEILSGLMDRCEQTFSDAYIDHIKELEKKAKPGPPPRPPRSFEPKSFRSVPTDFGHLKVKVHQGEITRWRTDAIVIAVDKSLDLKKGVLAKLILRFGGDTIQQELNNNYPNGLQIGESAQTSGGNLKCGHIFFVALPHWKGESRSFVSKVEGLIEKVLESANSNSLTAIGFPALGTGNLKYPRDVVAQAFSAAISNFAKKNPQSSLKTVDLVIYPQDTEVYDAFQSQFGGGGGSSRKKVTSDAFATEESDDDGSDDGSGGAVGFMKSAFGKVKSFLTGAADNKFKFDSVTLTVTKGDITMETCDAIVSSIKSSMDLSASGAVCKNLLKKCGSTLQNECNNQQASMQQTGVAVTSAPGLPCQNIYHVGMERFSKCWDDGVLEVLQQAAAAGVTSIALPLLGSGAKNPNMDLIKKNFLSGVKKFGKSQTSTGLKDVRLIIFSQEMYDVFLGKDQQSISPPKDIKKKFSKDIAAAKSKISDKADLKIYAKNAAHADAVKKELLKNFKTAFLTEKEQSEEIKQLNQHQVHELEYSAWELRVQIAVRLERGEAVFQSFFPKNINQVLKKLHSLLLDAVKTHHETLHKSTPTAIVWQYKNSNDRWHNFEPLMNVEIEKAYKEKSGSCDVKDSKKRDYHIDFQSMEEYEISTDGSLSKHGTKVRRFDKTKAGEPLPKRWASMGSNDNLKLVDIQIGTPEFTEVETLFRQGGATQPIKKMQRIQNKYLYQHYIVKKREMEERNGKNFQNEKRLFHGTNPNNMAAINLNGFSNNYSGAHATAYGEGTYFAVNSSYSVSYTQPDASGLRHMYLVRVLVGKTTISRQGMKFLPNQPGMSVPFDSGTDGNNVMFIIFQDAQTYPEYLISF</sequence>
<dbReference type="PROSITE" id="PS51154">
    <property type="entry name" value="MACRO"/>
    <property type="match status" value="2"/>
</dbReference>
<dbReference type="GO" id="GO:0005634">
    <property type="term" value="C:nucleus"/>
    <property type="evidence" value="ECO:0007669"/>
    <property type="project" value="UniProtKB-SubCell"/>
</dbReference>
<dbReference type="SUPFAM" id="SSF56399">
    <property type="entry name" value="ADP-ribosylation"/>
    <property type="match status" value="1"/>
</dbReference>
<dbReference type="SUPFAM" id="SSF117839">
    <property type="entry name" value="WWE domain"/>
    <property type="match status" value="1"/>
</dbReference>
<evidence type="ECO:0000259" key="8">
    <source>
        <dbReference type="PROSITE" id="PS50918"/>
    </source>
</evidence>
<feature type="domain" description="PARP catalytic" evidence="9">
    <location>
        <begin position="1633"/>
        <end position="1825"/>
    </location>
</feature>
<dbReference type="GO" id="GO:0010629">
    <property type="term" value="P:negative regulation of gene expression"/>
    <property type="evidence" value="ECO:0007669"/>
    <property type="project" value="TreeGrafter"/>
</dbReference>
<feature type="domain" description="Macro" evidence="10">
    <location>
        <begin position="1013"/>
        <end position="1199"/>
    </location>
</feature>
<feature type="region of interest" description="Disordered" evidence="7">
    <location>
        <begin position="491"/>
        <end position="543"/>
    </location>
</feature>
<dbReference type="PANTHER" id="PTHR14453">
    <property type="entry name" value="PARP/ZINC FINGER CCCH TYPE DOMAIN CONTAINING PROTEIN"/>
    <property type="match status" value="1"/>
</dbReference>
<keyword evidence="3 6" id="KW-0808">Transferase</keyword>
<dbReference type="InterPro" id="IPR052056">
    <property type="entry name" value="Mono-ARTD/PARP"/>
</dbReference>
<evidence type="ECO:0000259" key="9">
    <source>
        <dbReference type="PROSITE" id="PS51059"/>
    </source>
</evidence>
<reference evidence="11 12" key="1">
    <citation type="journal article" date="2021" name="Elife">
        <title>Chloroplast acquisition without the gene transfer in kleptoplastic sea slugs, Plakobranchus ocellatus.</title>
        <authorList>
            <person name="Maeda T."/>
            <person name="Takahashi S."/>
            <person name="Yoshida T."/>
            <person name="Shimamura S."/>
            <person name="Takaki Y."/>
            <person name="Nagai Y."/>
            <person name="Toyoda A."/>
            <person name="Suzuki Y."/>
            <person name="Arimoto A."/>
            <person name="Ishii H."/>
            <person name="Satoh N."/>
            <person name="Nishiyama T."/>
            <person name="Hasebe M."/>
            <person name="Maruyama T."/>
            <person name="Minagawa J."/>
            <person name="Obokata J."/>
            <person name="Shigenobu S."/>
        </authorList>
    </citation>
    <scope>NUCLEOTIDE SEQUENCE [LARGE SCALE GENOMIC DNA]</scope>
</reference>
<gene>
    <name evidence="11" type="ORF">PoB_003344300</name>
</gene>
<proteinExistence type="predicted"/>
<dbReference type="GO" id="GO:0005737">
    <property type="term" value="C:cytoplasm"/>
    <property type="evidence" value="ECO:0007669"/>
    <property type="project" value="TreeGrafter"/>
</dbReference>
<dbReference type="SUPFAM" id="SSF52949">
    <property type="entry name" value="Macro domain-like"/>
    <property type="match status" value="3"/>
</dbReference>
<evidence type="ECO:0000259" key="10">
    <source>
        <dbReference type="PROSITE" id="PS51154"/>
    </source>
</evidence>
<dbReference type="InterPro" id="IPR037197">
    <property type="entry name" value="WWE_dom_sf"/>
</dbReference>
<comment type="caution">
    <text evidence="11">The sequence shown here is derived from an EMBL/GenBank/DDBJ whole genome shotgun (WGS) entry which is preliminary data.</text>
</comment>
<protein>
    <recommendedName>
        <fullName evidence="6">Poly [ADP-ribose] polymerase</fullName>
        <shortName evidence="6">PARP</shortName>
        <ecNumber evidence="6">2.4.2.-</ecNumber>
    </recommendedName>
</protein>
<evidence type="ECO:0000256" key="1">
    <source>
        <dbReference type="ARBA" id="ARBA00004123"/>
    </source>
</evidence>
<dbReference type="Gene3D" id="3.40.220.10">
    <property type="entry name" value="Leucine Aminopeptidase, subunit E, domain 1"/>
    <property type="match status" value="2"/>
</dbReference>
<accession>A0AAV4AI79</accession>
<feature type="region of interest" description="Disordered" evidence="7">
    <location>
        <begin position="994"/>
        <end position="1016"/>
    </location>
</feature>
<evidence type="ECO:0000256" key="2">
    <source>
        <dbReference type="ARBA" id="ARBA00022676"/>
    </source>
</evidence>
<evidence type="ECO:0000256" key="5">
    <source>
        <dbReference type="ARBA" id="ARBA00023242"/>
    </source>
</evidence>
<evidence type="ECO:0000313" key="11">
    <source>
        <dbReference type="EMBL" id="GFO06938.1"/>
    </source>
</evidence>
<evidence type="ECO:0000256" key="4">
    <source>
        <dbReference type="ARBA" id="ARBA00023027"/>
    </source>
</evidence>
<dbReference type="Proteomes" id="UP000735302">
    <property type="component" value="Unassembled WGS sequence"/>
</dbReference>
<feature type="compositionally biased region" description="Acidic residues" evidence="7">
    <location>
        <begin position="1212"/>
        <end position="1222"/>
    </location>
</feature>
<evidence type="ECO:0000256" key="7">
    <source>
        <dbReference type="SAM" id="MobiDB-lite"/>
    </source>
</evidence>
<dbReference type="EC" id="2.4.2.-" evidence="6"/>
<feature type="compositionally biased region" description="Acidic residues" evidence="7">
    <location>
        <begin position="512"/>
        <end position="526"/>
    </location>
</feature>
<dbReference type="SMART" id="SM00506">
    <property type="entry name" value="A1pp"/>
    <property type="match status" value="2"/>
</dbReference>
<feature type="region of interest" description="Disordered" evidence="7">
    <location>
        <begin position="1195"/>
        <end position="1224"/>
    </location>
</feature>
<keyword evidence="12" id="KW-1185">Reference proteome</keyword>
<keyword evidence="2 6" id="KW-0328">Glycosyltransferase</keyword>
<feature type="domain" description="WWE" evidence="8">
    <location>
        <begin position="1542"/>
        <end position="1625"/>
    </location>
</feature>
<keyword evidence="5" id="KW-0539">Nucleus</keyword>
<comment type="subcellular location">
    <subcellularLocation>
        <location evidence="1">Nucleus</location>
    </subcellularLocation>
</comment>
<dbReference type="InterPro" id="IPR004170">
    <property type="entry name" value="WWE_dom"/>
</dbReference>
<evidence type="ECO:0000256" key="6">
    <source>
        <dbReference type="RuleBase" id="RU362114"/>
    </source>
</evidence>
<dbReference type="InterPro" id="IPR043472">
    <property type="entry name" value="Macro_dom-like"/>
</dbReference>
<dbReference type="PROSITE" id="PS50918">
    <property type="entry name" value="WWE"/>
    <property type="match status" value="1"/>
</dbReference>
<dbReference type="InterPro" id="IPR012317">
    <property type="entry name" value="Poly(ADP-ribose)pol_cat_dom"/>
</dbReference>
<evidence type="ECO:0000313" key="12">
    <source>
        <dbReference type="Proteomes" id="UP000735302"/>
    </source>
</evidence>
<dbReference type="Gene3D" id="3.90.228.10">
    <property type="match status" value="1"/>
</dbReference>
<evidence type="ECO:0000256" key="3">
    <source>
        <dbReference type="ARBA" id="ARBA00022679"/>
    </source>
</evidence>
<dbReference type="EMBL" id="BLXT01003828">
    <property type="protein sequence ID" value="GFO06938.1"/>
    <property type="molecule type" value="Genomic_DNA"/>
</dbReference>
<feature type="compositionally biased region" description="Basic and acidic residues" evidence="7">
    <location>
        <begin position="527"/>
        <end position="543"/>
    </location>
</feature>
<dbReference type="GO" id="GO:0003950">
    <property type="term" value="F:NAD+ poly-ADP-ribosyltransferase activity"/>
    <property type="evidence" value="ECO:0007669"/>
    <property type="project" value="UniProtKB-UniRule"/>
</dbReference>